<feature type="compositionally biased region" description="Basic and acidic residues" evidence="1">
    <location>
        <begin position="300"/>
        <end position="309"/>
    </location>
</feature>
<keyword evidence="2" id="KW-0812">Transmembrane</keyword>
<dbReference type="Proteomes" id="UP001218218">
    <property type="component" value="Unassembled WGS sequence"/>
</dbReference>
<sequence>MRADSGVNFLIRVFTETGVSLLLYGIYVNLFLLSIYTLSRRRGTPGINFLIAASCVMAVVATTQMAVNIAGTVITARFVQQLVHVKVLNRPQSVRTLETVENVLLAINNVVTDLFFMYRCYVIWGCQRKVLIPPALLMLATLLASILASQTTSITNAQIPFGLAAATNLVLTALTAGRILWILRQSSHVGRDNTYRRRYNRAIGIILESGAIYCIAAIFLLIAASQDNMDIFTVGFAVEQQLLIIIPTFTLVYVGLKDTAERPTGTTGQAFVSQDPPSLLATRAVRPYPPSQVLDIKPQGTEEKDSESV</sequence>
<keyword evidence="2" id="KW-0472">Membrane</keyword>
<feature type="transmembrane region" description="Helical" evidence="2">
    <location>
        <begin position="130"/>
        <end position="149"/>
    </location>
</feature>
<feature type="transmembrane region" description="Helical" evidence="2">
    <location>
        <begin position="161"/>
        <end position="181"/>
    </location>
</feature>
<gene>
    <name evidence="3" type="ORF">DFH08DRAFT_906692</name>
</gene>
<dbReference type="AlphaFoldDB" id="A0AAD6YY41"/>
<protein>
    <submittedName>
        <fullName evidence="3">Uncharacterized protein</fullName>
    </submittedName>
</protein>
<reference evidence="3" key="1">
    <citation type="submission" date="2023-03" db="EMBL/GenBank/DDBJ databases">
        <title>Massive genome expansion in bonnet fungi (Mycena s.s.) driven by repeated elements and novel gene families across ecological guilds.</title>
        <authorList>
            <consortium name="Lawrence Berkeley National Laboratory"/>
            <person name="Harder C.B."/>
            <person name="Miyauchi S."/>
            <person name="Viragh M."/>
            <person name="Kuo A."/>
            <person name="Thoen E."/>
            <person name="Andreopoulos B."/>
            <person name="Lu D."/>
            <person name="Skrede I."/>
            <person name="Drula E."/>
            <person name="Henrissat B."/>
            <person name="Morin E."/>
            <person name="Kohler A."/>
            <person name="Barry K."/>
            <person name="LaButti K."/>
            <person name="Morin E."/>
            <person name="Salamov A."/>
            <person name="Lipzen A."/>
            <person name="Mereny Z."/>
            <person name="Hegedus B."/>
            <person name="Baldrian P."/>
            <person name="Stursova M."/>
            <person name="Weitz H."/>
            <person name="Taylor A."/>
            <person name="Grigoriev I.V."/>
            <person name="Nagy L.G."/>
            <person name="Martin F."/>
            <person name="Kauserud H."/>
        </authorList>
    </citation>
    <scope>NUCLEOTIDE SEQUENCE</scope>
    <source>
        <strain evidence="3">CBHHK002</strain>
    </source>
</reference>
<feature type="region of interest" description="Disordered" evidence="1">
    <location>
        <begin position="286"/>
        <end position="309"/>
    </location>
</feature>
<feature type="transmembrane region" description="Helical" evidence="2">
    <location>
        <begin position="231"/>
        <end position="254"/>
    </location>
</feature>
<evidence type="ECO:0000256" key="1">
    <source>
        <dbReference type="SAM" id="MobiDB-lite"/>
    </source>
</evidence>
<feature type="transmembrane region" description="Helical" evidence="2">
    <location>
        <begin position="20"/>
        <end position="38"/>
    </location>
</feature>
<accession>A0AAD6YY41</accession>
<name>A0AAD6YY41_9AGAR</name>
<evidence type="ECO:0000313" key="4">
    <source>
        <dbReference type="Proteomes" id="UP001218218"/>
    </source>
</evidence>
<organism evidence="3 4">
    <name type="scientific">Mycena albidolilacea</name>
    <dbReference type="NCBI Taxonomy" id="1033008"/>
    <lineage>
        <taxon>Eukaryota</taxon>
        <taxon>Fungi</taxon>
        <taxon>Dikarya</taxon>
        <taxon>Basidiomycota</taxon>
        <taxon>Agaricomycotina</taxon>
        <taxon>Agaricomycetes</taxon>
        <taxon>Agaricomycetidae</taxon>
        <taxon>Agaricales</taxon>
        <taxon>Marasmiineae</taxon>
        <taxon>Mycenaceae</taxon>
        <taxon>Mycena</taxon>
    </lineage>
</organism>
<comment type="caution">
    <text evidence="3">The sequence shown here is derived from an EMBL/GenBank/DDBJ whole genome shotgun (WGS) entry which is preliminary data.</text>
</comment>
<evidence type="ECO:0000313" key="3">
    <source>
        <dbReference type="EMBL" id="KAJ7301542.1"/>
    </source>
</evidence>
<keyword evidence="4" id="KW-1185">Reference proteome</keyword>
<evidence type="ECO:0000256" key="2">
    <source>
        <dbReference type="SAM" id="Phobius"/>
    </source>
</evidence>
<keyword evidence="2" id="KW-1133">Transmembrane helix</keyword>
<feature type="transmembrane region" description="Helical" evidence="2">
    <location>
        <begin position="99"/>
        <end position="118"/>
    </location>
</feature>
<feature type="transmembrane region" description="Helical" evidence="2">
    <location>
        <begin position="50"/>
        <end position="79"/>
    </location>
</feature>
<proteinExistence type="predicted"/>
<feature type="transmembrane region" description="Helical" evidence="2">
    <location>
        <begin position="202"/>
        <end position="225"/>
    </location>
</feature>
<dbReference type="EMBL" id="JARIHO010000132">
    <property type="protein sequence ID" value="KAJ7301542.1"/>
    <property type="molecule type" value="Genomic_DNA"/>
</dbReference>